<dbReference type="HOGENOM" id="CLU_2064972_0_0_1"/>
<protein>
    <submittedName>
        <fullName evidence="1 2">Uncharacterized protein</fullName>
    </submittedName>
</protein>
<dbReference type="Proteomes" id="UP000002051">
    <property type="component" value="Chromosome 4"/>
</dbReference>
<dbReference type="PaxDb" id="3880-AES87231"/>
<evidence type="ECO:0000313" key="1">
    <source>
        <dbReference type="EMBL" id="AES87231.1"/>
    </source>
</evidence>
<reference evidence="1 3" key="2">
    <citation type="journal article" date="2014" name="BMC Genomics">
        <title>An improved genome release (version Mt4.0) for the model legume Medicago truncatula.</title>
        <authorList>
            <person name="Tang H."/>
            <person name="Krishnakumar V."/>
            <person name="Bidwell S."/>
            <person name="Rosen B."/>
            <person name="Chan A."/>
            <person name="Zhou S."/>
            <person name="Gentzbittel L."/>
            <person name="Childs K.L."/>
            <person name="Yandell M."/>
            <person name="Gundlach H."/>
            <person name="Mayer K.F."/>
            <person name="Schwartz D.C."/>
            <person name="Town C.D."/>
        </authorList>
    </citation>
    <scope>GENOME REANNOTATION</scope>
    <source>
        <strain evidence="2 3">cv. Jemalong A17</strain>
    </source>
</reference>
<proteinExistence type="predicted"/>
<sequence>MKKKYKEARNDVTRLQLAMASSKGESTFSTDSAPHKSPGKWLFPRDSCNFTRNPPLDNCRISCNSTKNGDIIGGNLGTRLVKYNDEGQLLRHRSFCNSPFEVVMYTESLLSLPSDNPQV</sequence>
<evidence type="ECO:0000313" key="3">
    <source>
        <dbReference type="Proteomes" id="UP000002051"/>
    </source>
</evidence>
<reference evidence="2" key="3">
    <citation type="submission" date="2015-04" db="UniProtKB">
        <authorList>
            <consortium name="EnsemblPlants"/>
        </authorList>
    </citation>
    <scope>IDENTIFICATION</scope>
    <source>
        <strain evidence="2">cv. Jemalong A17</strain>
    </source>
</reference>
<organism evidence="1 3">
    <name type="scientific">Medicago truncatula</name>
    <name type="common">Barrel medic</name>
    <name type="synonym">Medicago tribuloides</name>
    <dbReference type="NCBI Taxonomy" id="3880"/>
    <lineage>
        <taxon>Eukaryota</taxon>
        <taxon>Viridiplantae</taxon>
        <taxon>Streptophyta</taxon>
        <taxon>Embryophyta</taxon>
        <taxon>Tracheophyta</taxon>
        <taxon>Spermatophyta</taxon>
        <taxon>Magnoliopsida</taxon>
        <taxon>eudicotyledons</taxon>
        <taxon>Gunneridae</taxon>
        <taxon>Pentapetalae</taxon>
        <taxon>rosids</taxon>
        <taxon>fabids</taxon>
        <taxon>Fabales</taxon>
        <taxon>Fabaceae</taxon>
        <taxon>Papilionoideae</taxon>
        <taxon>50 kb inversion clade</taxon>
        <taxon>NPAAA clade</taxon>
        <taxon>Hologalegina</taxon>
        <taxon>IRL clade</taxon>
        <taxon>Trifolieae</taxon>
        <taxon>Medicago</taxon>
    </lineage>
</organism>
<reference evidence="1 3" key="1">
    <citation type="journal article" date="2011" name="Nature">
        <title>The Medicago genome provides insight into the evolution of rhizobial symbioses.</title>
        <authorList>
            <person name="Young N.D."/>
            <person name="Debelle F."/>
            <person name="Oldroyd G.E."/>
            <person name="Geurts R."/>
            <person name="Cannon S.B."/>
            <person name="Udvardi M.K."/>
            <person name="Benedito V.A."/>
            <person name="Mayer K.F."/>
            <person name="Gouzy J."/>
            <person name="Schoof H."/>
            <person name="Van de Peer Y."/>
            <person name="Proost S."/>
            <person name="Cook D.R."/>
            <person name="Meyers B.C."/>
            <person name="Spannagl M."/>
            <person name="Cheung F."/>
            <person name="De Mita S."/>
            <person name="Krishnakumar V."/>
            <person name="Gundlach H."/>
            <person name="Zhou S."/>
            <person name="Mudge J."/>
            <person name="Bharti A.K."/>
            <person name="Murray J.D."/>
            <person name="Naoumkina M.A."/>
            <person name="Rosen B."/>
            <person name="Silverstein K.A."/>
            <person name="Tang H."/>
            <person name="Rombauts S."/>
            <person name="Zhao P.X."/>
            <person name="Zhou P."/>
            <person name="Barbe V."/>
            <person name="Bardou P."/>
            <person name="Bechner M."/>
            <person name="Bellec A."/>
            <person name="Berger A."/>
            <person name="Berges H."/>
            <person name="Bidwell S."/>
            <person name="Bisseling T."/>
            <person name="Choisne N."/>
            <person name="Couloux A."/>
            <person name="Denny R."/>
            <person name="Deshpande S."/>
            <person name="Dai X."/>
            <person name="Doyle J.J."/>
            <person name="Dudez A.M."/>
            <person name="Farmer A.D."/>
            <person name="Fouteau S."/>
            <person name="Franken C."/>
            <person name="Gibelin C."/>
            <person name="Gish J."/>
            <person name="Goldstein S."/>
            <person name="Gonzalez A.J."/>
            <person name="Green P.J."/>
            <person name="Hallab A."/>
            <person name="Hartog M."/>
            <person name="Hua A."/>
            <person name="Humphray S.J."/>
            <person name="Jeong D.H."/>
            <person name="Jing Y."/>
            <person name="Jocker A."/>
            <person name="Kenton S.M."/>
            <person name="Kim D.J."/>
            <person name="Klee K."/>
            <person name="Lai H."/>
            <person name="Lang C."/>
            <person name="Lin S."/>
            <person name="Macmil S.L."/>
            <person name="Magdelenat G."/>
            <person name="Matthews L."/>
            <person name="McCorrison J."/>
            <person name="Monaghan E.L."/>
            <person name="Mun J.H."/>
            <person name="Najar F.Z."/>
            <person name="Nicholson C."/>
            <person name="Noirot C."/>
            <person name="O'Bleness M."/>
            <person name="Paule C.R."/>
            <person name="Poulain J."/>
            <person name="Prion F."/>
            <person name="Qin B."/>
            <person name="Qu C."/>
            <person name="Retzel E.F."/>
            <person name="Riddle C."/>
            <person name="Sallet E."/>
            <person name="Samain S."/>
            <person name="Samson N."/>
            <person name="Sanders I."/>
            <person name="Saurat O."/>
            <person name="Scarpelli C."/>
            <person name="Schiex T."/>
            <person name="Segurens B."/>
            <person name="Severin A.J."/>
            <person name="Sherrier D.J."/>
            <person name="Shi R."/>
            <person name="Sims S."/>
            <person name="Singer S.R."/>
            <person name="Sinharoy S."/>
            <person name="Sterck L."/>
            <person name="Viollet A."/>
            <person name="Wang B.B."/>
            <person name="Wang K."/>
            <person name="Wang M."/>
            <person name="Wang X."/>
            <person name="Warfsmann J."/>
            <person name="Weissenbach J."/>
            <person name="White D.D."/>
            <person name="White J.D."/>
            <person name="Wiley G.B."/>
            <person name="Wincker P."/>
            <person name="Xing Y."/>
            <person name="Yang L."/>
            <person name="Yao Z."/>
            <person name="Ying F."/>
            <person name="Zhai J."/>
            <person name="Zhou L."/>
            <person name="Zuber A."/>
            <person name="Denarie J."/>
            <person name="Dixon R.A."/>
            <person name="May G.D."/>
            <person name="Schwartz D.C."/>
            <person name="Rogers J."/>
            <person name="Quetier F."/>
            <person name="Town C.D."/>
            <person name="Roe B.A."/>
        </authorList>
    </citation>
    <scope>NUCLEOTIDE SEQUENCE [LARGE SCALE GENOMIC DNA]</scope>
    <source>
        <strain evidence="1">A17</strain>
        <strain evidence="2 3">cv. Jemalong A17</strain>
    </source>
</reference>
<keyword evidence="3" id="KW-1185">Reference proteome</keyword>
<gene>
    <name evidence="1" type="ordered locus">MTR_4g023100</name>
</gene>
<dbReference type="AlphaFoldDB" id="G7JVS9"/>
<name>G7JVS9_MEDTR</name>
<evidence type="ECO:0000313" key="2">
    <source>
        <dbReference type="EnsemblPlants" id="AES87231"/>
    </source>
</evidence>
<dbReference type="EMBL" id="CM001220">
    <property type="protein sequence ID" value="AES87231.1"/>
    <property type="molecule type" value="Genomic_DNA"/>
</dbReference>
<dbReference type="EnsemblPlants" id="AES87231">
    <property type="protein sequence ID" value="AES87231"/>
    <property type="gene ID" value="MTR_4g023100"/>
</dbReference>
<accession>G7JVS9</accession>